<dbReference type="EMBL" id="BGPR01000962">
    <property type="protein sequence ID" value="GBM41444.1"/>
    <property type="molecule type" value="Genomic_DNA"/>
</dbReference>
<dbReference type="Proteomes" id="UP000499080">
    <property type="component" value="Unassembled WGS sequence"/>
</dbReference>
<evidence type="ECO:0000256" key="2">
    <source>
        <dbReference type="RuleBase" id="RU367088"/>
    </source>
</evidence>
<dbReference type="PANTHER" id="PTHR12473:SF8">
    <property type="entry name" value="UBIQUITIN CARBOXYL-TERMINAL HYDROLASE MINDY-4-RELATED"/>
    <property type="match status" value="1"/>
</dbReference>
<comment type="function">
    <text evidence="2">Hydrolase that can remove 'Lys-48'-linked conjugated ubiquitin from proteins.</text>
</comment>
<comment type="caution">
    <text evidence="4">The sequence shown here is derived from an EMBL/GenBank/DDBJ whole genome shotgun (WGS) entry which is preliminary data.</text>
</comment>
<dbReference type="EC" id="3.4.19.12" evidence="2"/>
<dbReference type="GO" id="GO:0004843">
    <property type="term" value="F:cysteine-type deubiquitinase activity"/>
    <property type="evidence" value="ECO:0007669"/>
    <property type="project" value="UniProtKB-UniRule"/>
</dbReference>
<dbReference type="InterPro" id="IPR039785">
    <property type="entry name" value="MINY3/4"/>
</dbReference>
<dbReference type="InterPro" id="IPR025257">
    <property type="entry name" value="MINDY-3/4_CD"/>
</dbReference>
<keyword evidence="5" id="KW-1185">Reference proteome</keyword>
<dbReference type="Pfam" id="PF13898">
    <property type="entry name" value="MINDY-3_4_CD"/>
    <property type="match status" value="1"/>
</dbReference>
<sequence>MHVKSSQESFGLSNNTHCDILSGLMAEERPITIDEACALRYLLFGSLNKSFTNAWTEQSFHFRSVPPYGFLQKRAGPCGVLAAVQASVIYELLYGPSHIRADSGIVKVTQNEKREALARALTSILWQAGDGKHALVAKRNKRIVLNTPAASDILEPDGILEFLKIIHFECRACLLDYYRNYINEMTADNYPSCILFLYSVIMTHGFEKFKREMDSSDNHLIGTDGYCSQEVVNLMLTGRAVSNLFDGVVELNSGGSETTMLQGIRGQSKIGLLSLYEYQGNCTVGNYYKNPVSPIWIMLADSHFTVLFALSKSILRRKKSEDPFILYHYNGLARRYAETSYLINPVFHSSPPPTDRTLPSVVCCIYTRWPLASVDPNIELDEISSETNEGDTNE</sequence>
<keyword evidence="2" id="KW-0788">Thiol protease</keyword>
<proteinExistence type="inferred from homology"/>
<keyword evidence="2" id="KW-0645">Protease</keyword>
<evidence type="ECO:0000313" key="5">
    <source>
        <dbReference type="Proteomes" id="UP000499080"/>
    </source>
</evidence>
<comment type="similarity">
    <text evidence="1 2">Belongs to the MINDY deubiquitinase family. FAM188 subfamily.</text>
</comment>
<dbReference type="GO" id="GO:1990380">
    <property type="term" value="F:K48-linked deubiquitinase activity"/>
    <property type="evidence" value="ECO:0007669"/>
    <property type="project" value="UniProtKB-UniRule"/>
</dbReference>
<protein>
    <recommendedName>
        <fullName evidence="2">Ubiquitin carboxyl-terminal hydrolase MINDY</fullName>
        <ecNumber evidence="2">3.4.19.12</ecNumber>
    </recommendedName>
</protein>
<comment type="catalytic activity">
    <reaction evidence="2">
        <text>Thiol-dependent hydrolysis of ester, thioester, amide, peptide and isopeptide bonds formed by the C-terminal Gly of ubiquitin (a 76-residue protein attached to proteins as an intracellular targeting signal).</text>
        <dbReference type="EC" id="3.4.19.12"/>
    </reaction>
</comment>
<keyword evidence="2 4" id="KW-0378">Hydrolase</keyword>
<dbReference type="PANTHER" id="PTHR12473">
    <property type="entry name" value="UBIQUITIN CARBOXYL-TERMINAL HYDROLASE MINDY-4-RELATED"/>
    <property type="match status" value="1"/>
</dbReference>
<dbReference type="SMART" id="SM01174">
    <property type="entry name" value="DUF4205"/>
    <property type="match status" value="1"/>
</dbReference>
<accession>A0A4Y2FP75</accession>
<dbReference type="GO" id="GO:0006508">
    <property type="term" value="P:proteolysis"/>
    <property type="evidence" value="ECO:0007669"/>
    <property type="project" value="UniProtKB-KW"/>
</dbReference>
<dbReference type="OrthoDB" id="6431771at2759"/>
<dbReference type="AlphaFoldDB" id="A0A4Y2FP75"/>
<evidence type="ECO:0000256" key="1">
    <source>
        <dbReference type="ARBA" id="ARBA00011074"/>
    </source>
</evidence>
<gene>
    <name evidence="4" type="primary">mindy4</name>
    <name evidence="4" type="ORF">AVEN_129632_1</name>
</gene>
<keyword evidence="2" id="KW-0833">Ubl conjugation pathway</keyword>
<feature type="domain" description="Deubiquitinating enzyme MINDY-3/4 conserved" evidence="3">
    <location>
        <begin position="40"/>
        <end position="382"/>
    </location>
</feature>
<evidence type="ECO:0000259" key="3">
    <source>
        <dbReference type="SMART" id="SM01174"/>
    </source>
</evidence>
<organism evidence="4 5">
    <name type="scientific">Araneus ventricosus</name>
    <name type="common">Orbweaver spider</name>
    <name type="synonym">Epeira ventricosa</name>
    <dbReference type="NCBI Taxonomy" id="182803"/>
    <lineage>
        <taxon>Eukaryota</taxon>
        <taxon>Metazoa</taxon>
        <taxon>Ecdysozoa</taxon>
        <taxon>Arthropoda</taxon>
        <taxon>Chelicerata</taxon>
        <taxon>Arachnida</taxon>
        <taxon>Araneae</taxon>
        <taxon>Araneomorphae</taxon>
        <taxon>Entelegynae</taxon>
        <taxon>Araneoidea</taxon>
        <taxon>Araneidae</taxon>
        <taxon>Araneus</taxon>
    </lineage>
</organism>
<evidence type="ECO:0000313" key="4">
    <source>
        <dbReference type="EMBL" id="GBM41444.1"/>
    </source>
</evidence>
<reference evidence="4 5" key="1">
    <citation type="journal article" date="2019" name="Sci. Rep.">
        <title>Orb-weaving spider Araneus ventricosus genome elucidates the spidroin gene catalogue.</title>
        <authorList>
            <person name="Kono N."/>
            <person name="Nakamura H."/>
            <person name="Ohtoshi R."/>
            <person name="Moran D.A.P."/>
            <person name="Shinohara A."/>
            <person name="Yoshida Y."/>
            <person name="Fujiwara M."/>
            <person name="Mori M."/>
            <person name="Tomita M."/>
            <person name="Arakawa K."/>
        </authorList>
    </citation>
    <scope>NUCLEOTIDE SEQUENCE [LARGE SCALE GENOMIC DNA]</scope>
</reference>
<name>A0A4Y2FP75_ARAVE</name>
<dbReference type="GO" id="GO:0071108">
    <property type="term" value="P:protein K48-linked deubiquitination"/>
    <property type="evidence" value="ECO:0007669"/>
    <property type="project" value="InterPro"/>
</dbReference>